<evidence type="ECO:0000256" key="2">
    <source>
        <dbReference type="ARBA" id="ARBA00012417"/>
    </source>
</evidence>
<keyword evidence="5" id="KW-0235">DNA replication</keyword>
<dbReference type="InterPro" id="IPR022754">
    <property type="entry name" value="DNA_pol_III_gamma-3"/>
</dbReference>
<evidence type="ECO:0000256" key="9">
    <source>
        <dbReference type="ARBA" id="ARBA00022840"/>
    </source>
</evidence>
<feature type="region of interest" description="Disordered" evidence="12">
    <location>
        <begin position="401"/>
        <end position="434"/>
    </location>
</feature>
<feature type="compositionally biased region" description="Polar residues" evidence="12">
    <location>
        <begin position="849"/>
        <end position="865"/>
    </location>
</feature>
<dbReference type="OrthoDB" id="9810148at2"/>
<name>A0A3N0B574_9ACTN</name>
<dbReference type="RefSeq" id="WP_123207986.1">
    <property type="nucleotide sequence ID" value="NZ_QIBX01000001.1"/>
</dbReference>
<accession>A0A3N0B574</accession>
<dbReference type="InterPro" id="IPR012763">
    <property type="entry name" value="DNA_pol_III_sug/sutau_N"/>
</dbReference>
<dbReference type="AlphaFoldDB" id="A0A3N0B574"/>
<comment type="catalytic activity">
    <reaction evidence="11">
        <text>DNA(n) + a 2'-deoxyribonucleoside 5'-triphosphate = DNA(n+1) + diphosphate</text>
        <dbReference type="Rhea" id="RHEA:22508"/>
        <dbReference type="Rhea" id="RHEA-COMP:17339"/>
        <dbReference type="Rhea" id="RHEA-COMP:17340"/>
        <dbReference type="ChEBI" id="CHEBI:33019"/>
        <dbReference type="ChEBI" id="CHEBI:61560"/>
        <dbReference type="ChEBI" id="CHEBI:173112"/>
        <dbReference type="EC" id="2.7.7.7"/>
    </reaction>
</comment>
<keyword evidence="10" id="KW-0239">DNA-directed DNA polymerase</keyword>
<dbReference type="GO" id="GO:0006261">
    <property type="term" value="P:DNA-templated DNA replication"/>
    <property type="evidence" value="ECO:0007669"/>
    <property type="project" value="TreeGrafter"/>
</dbReference>
<dbReference type="Pfam" id="PF12169">
    <property type="entry name" value="DNA_pol3_gamma3"/>
    <property type="match status" value="1"/>
</dbReference>
<dbReference type="GO" id="GO:0003677">
    <property type="term" value="F:DNA binding"/>
    <property type="evidence" value="ECO:0007669"/>
    <property type="project" value="InterPro"/>
</dbReference>
<feature type="compositionally biased region" description="Low complexity" evidence="12">
    <location>
        <begin position="529"/>
        <end position="560"/>
    </location>
</feature>
<dbReference type="GO" id="GO:0009360">
    <property type="term" value="C:DNA polymerase III complex"/>
    <property type="evidence" value="ECO:0007669"/>
    <property type="project" value="InterPro"/>
</dbReference>
<feature type="compositionally biased region" description="Low complexity" evidence="12">
    <location>
        <begin position="757"/>
        <end position="772"/>
    </location>
</feature>
<comment type="caution">
    <text evidence="14">The sequence shown here is derived from an EMBL/GenBank/DDBJ whole genome shotgun (WGS) entry which is preliminary data.</text>
</comment>
<feature type="compositionally biased region" description="Low complexity" evidence="12">
    <location>
        <begin position="401"/>
        <end position="416"/>
    </location>
</feature>
<dbReference type="EC" id="2.7.7.7" evidence="2"/>
<dbReference type="CDD" id="cd18137">
    <property type="entry name" value="HLD_clamp_pol_III_gamma_tau"/>
    <property type="match status" value="1"/>
</dbReference>
<dbReference type="NCBIfam" id="TIGR02397">
    <property type="entry name" value="dnaX_nterm"/>
    <property type="match status" value="1"/>
</dbReference>
<evidence type="ECO:0000313" key="14">
    <source>
        <dbReference type="EMBL" id="RNL42128.1"/>
    </source>
</evidence>
<proteinExistence type="inferred from homology"/>
<keyword evidence="8" id="KW-0862">Zinc</keyword>
<dbReference type="InterPro" id="IPR003593">
    <property type="entry name" value="AAA+_ATPase"/>
</dbReference>
<dbReference type="PRINTS" id="PR00300">
    <property type="entry name" value="CLPPROTEASEA"/>
</dbReference>
<protein>
    <recommendedName>
        <fullName evidence="2">DNA-directed DNA polymerase</fullName>
        <ecNumber evidence="2">2.7.7.7</ecNumber>
    </recommendedName>
</protein>
<feature type="compositionally biased region" description="Low complexity" evidence="12">
    <location>
        <begin position="828"/>
        <end position="843"/>
    </location>
</feature>
<evidence type="ECO:0000256" key="1">
    <source>
        <dbReference type="ARBA" id="ARBA00006360"/>
    </source>
</evidence>
<dbReference type="GO" id="GO:0005524">
    <property type="term" value="F:ATP binding"/>
    <property type="evidence" value="ECO:0007669"/>
    <property type="project" value="UniProtKB-KW"/>
</dbReference>
<dbReference type="InterPro" id="IPR001270">
    <property type="entry name" value="ClpA/B"/>
</dbReference>
<dbReference type="GO" id="GO:0003887">
    <property type="term" value="F:DNA-directed DNA polymerase activity"/>
    <property type="evidence" value="ECO:0007669"/>
    <property type="project" value="UniProtKB-KW"/>
</dbReference>
<dbReference type="SUPFAM" id="SSF48019">
    <property type="entry name" value="post-AAA+ oligomerization domain-like"/>
    <property type="match status" value="1"/>
</dbReference>
<feature type="region of interest" description="Disordered" evidence="12">
    <location>
        <begin position="681"/>
        <end position="789"/>
    </location>
</feature>
<feature type="compositionally biased region" description="Low complexity" evidence="12">
    <location>
        <begin position="914"/>
        <end position="953"/>
    </location>
</feature>
<keyword evidence="4" id="KW-0548">Nucleotidyltransferase</keyword>
<feature type="compositionally biased region" description="Low complexity" evidence="12">
    <location>
        <begin position="424"/>
        <end position="434"/>
    </location>
</feature>
<dbReference type="SMART" id="SM00382">
    <property type="entry name" value="AAA"/>
    <property type="match status" value="1"/>
</dbReference>
<feature type="compositionally biased region" description="Low complexity" evidence="12">
    <location>
        <begin position="681"/>
        <end position="695"/>
    </location>
</feature>
<dbReference type="PANTHER" id="PTHR11669:SF0">
    <property type="entry name" value="PROTEIN STICHEL-LIKE 2"/>
    <property type="match status" value="1"/>
</dbReference>
<dbReference type="InterPro" id="IPR050238">
    <property type="entry name" value="DNA_Rep/Repair_Clamp_Loader"/>
</dbReference>
<evidence type="ECO:0000256" key="6">
    <source>
        <dbReference type="ARBA" id="ARBA00022723"/>
    </source>
</evidence>
<dbReference type="Pfam" id="PF13177">
    <property type="entry name" value="DNA_pol3_delta2"/>
    <property type="match status" value="1"/>
</dbReference>
<evidence type="ECO:0000256" key="10">
    <source>
        <dbReference type="ARBA" id="ARBA00022932"/>
    </source>
</evidence>
<evidence type="ECO:0000313" key="15">
    <source>
        <dbReference type="Proteomes" id="UP000269591"/>
    </source>
</evidence>
<dbReference type="NCBIfam" id="NF004046">
    <property type="entry name" value="PRK05563.1"/>
    <property type="match status" value="1"/>
</dbReference>
<evidence type="ECO:0000256" key="8">
    <source>
        <dbReference type="ARBA" id="ARBA00022833"/>
    </source>
</evidence>
<evidence type="ECO:0000256" key="7">
    <source>
        <dbReference type="ARBA" id="ARBA00022741"/>
    </source>
</evidence>
<feature type="region of interest" description="Disordered" evidence="12">
    <location>
        <begin position="889"/>
        <end position="1033"/>
    </location>
</feature>
<comment type="similarity">
    <text evidence="1">Belongs to the DnaX/STICHEL family.</text>
</comment>
<dbReference type="Gene3D" id="1.10.8.60">
    <property type="match status" value="1"/>
</dbReference>
<dbReference type="Proteomes" id="UP000269591">
    <property type="component" value="Unassembled WGS sequence"/>
</dbReference>
<evidence type="ECO:0000256" key="11">
    <source>
        <dbReference type="ARBA" id="ARBA00049244"/>
    </source>
</evidence>
<feature type="region of interest" description="Disordered" evidence="12">
    <location>
        <begin position="529"/>
        <end position="569"/>
    </location>
</feature>
<dbReference type="PANTHER" id="PTHR11669">
    <property type="entry name" value="REPLICATION FACTOR C / DNA POLYMERASE III GAMMA-TAU SUBUNIT"/>
    <property type="match status" value="1"/>
</dbReference>
<organism evidence="14 15">
    <name type="scientific">Slackia equolifaciens</name>
    <dbReference type="NCBI Taxonomy" id="498718"/>
    <lineage>
        <taxon>Bacteria</taxon>
        <taxon>Bacillati</taxon>
        <taxon>Actinomycetota</taxon>
        <taxon>Coriobacteriia</taxon>
        <taxon>Eggerthellales</taxon>
        <taxon>Eggerthellaceae</taxon>
        <taxon>Slackia</taxon>
    </lineage>
</organism>
<feature type="domain" description="AAA+ ATPase" evidence="13">
    <location>
        <begin position="36"/>
        <end position="188"/>
    </location>
</feature>
<dbReference type="FunFam" id="3.40.50.300:FF:000014">
    <property type="entry name" value="DNA polymerase III subunit gamma/tau"/>
    <property type="match status" value="1"/>
</dbReference>
<dbReference type="Pfam" id="PF22608">
    <property type="entry name" value="DNAX_ATPase_lid"/>
    <property type="match status" value="1"/>
</dbReference>
<evidence type="ECO:0000259" key="13">
    <source>
        <dbReference type="SMART" id="SM00382"/>
    </source>
</evidence>
<dbReference type="InterPro" id="IPR008921">
    <property type="entry name" value="DNA_pol3_clamp-load_cplx_C"/>
</dbReference>
<dbReference type="Gene3D" id="1.20.272.10">
    <property type="match status" value="1"/>
</dbReference>
<dbReference type="CDD" id="cd00009">
    <property type="entry name" value="AAA"/>
    <property type="match status" value="1"/>
</dbReference>
<keyword evidence="15" id="KW-1185">Reference proteome</keyword>
<evidence type="ECO:0000256" key="5">
    <source>
        <dbReference type="ARBA" id="ARBA00022705"/>
    </source>
</evidence>
<dbReference type="Gene3D" id="3.40.50.300">
    <property type="entry name" value="P-loop containing nucleotide triphosphate hydrolases"/>
    <property type="match status" value="1"/>
</dbReference>
<gene>
    <name evidence="14" type="ORF">DMP06_01615</name>
</gene>
<reference evidence="15" key="1">
    <citation type="submission" date="2018-05" db="EMBL/GenBank/DDBJ databases">
        <title>Genome Sequencing of selected type strains of the family Eggerthellaceae.</title>
        <authorList>
            <person name="Danylec N."/>
            <person name="Stoll D.A."/>
            <person name="Doetsch A."/>
            <person name="Huch M."/>
        </authorList>
    </citation>
    <scope>NUCLEOTIDE SEQUENCE [LARGE SCALE GENOMIC DNA]</scope>
    <source>
        <strain evidence="15">DSM 24851</strain>
    </source>
</reference>
<evidence type="ECO:0000256" key="3">
    <source>
        <dbReference type="ARBA" id="ARBA00022679"/>
    </source>
</evidence>
<dbReference type="SUPFAM" id="SSF52540">
    <property type="entry name" value="P-loop containing nucleoside triphosphate hydrolases"/>
    <property type="match status" value="1"/>
</dbReference>
<keyword evidence="7" id="KW-0547">Nucleotide-binding</keyword>
<dbReference type="EMBL" id="QIBX01000001">
    <property type="protein sequence ID" value="RNL42128.1"/>
    <property type="molecule type" value="Genomic_DNA"/>
</dbReference>
<evidence type="ECO:0000256" key="12">
    <source>
        <dbReference type="SAM" id="MobiDB-lite"/>
    </source>
</evidence>
<dbReference type="GO" id="GO:0046872">
    <property type="term" value="F:metal ion binding"/>
    <property type="evidence" value="ECO:0007669"/>
    <property type="project" value="UniProtKB-KW"/>
</dbReference>
<feature type="compositionally biased region" description="Polar residues" evidence="12">
    <location>
        <begin position="955"/>
        <end position="978"/>
    </location>
</feature>
<keyword evidence="3" id="KW-0808">Transferase</keyword>
<feature type="compositionally biased region" description="Low complexity" evidence="12">
    <location>
        <begin position="1012"/>
        <end position="1025"/>
    </location>
</feature>
<keyword evidence="6" id="KW-0479">Metal-binding</keyword>
<keyword evidence="9" id="KW-0067">ATP-binding</keyword>
<feature type="region of interest" description="Disordered" evidence="12">
    <location>
        <begin position="812"/>
        <end position="873"/>
    </location>
</feature>
<evidence type="ECO:0000256" key="4">
    <source>
        <dbReference type="ARBA" id="ARBA00022695"/>
    </source>
</evidence>
<sequence length="1049" mass="105784">MSEALYRKYRPQTFEDVVGQTHIERTLKNAIESDKVSHAYLFCGPRGTGKTTTARLLAKALLCEQGPTPSPDGTCEQCLAIAEGTHPDVNEMDAASRTGVENVREEIIGRVQYAPTRGRYKIYIIDEVHMLSTAAFNALLKTLEEPPDHVVFILCTTDPQKVPETIHSRCQRFDFHRLSNEEIVSRLGAVCMAEGVQFEGDALDLIAHRAQGGMRDALTTLEQLIAFGNGAVTMDVARNVLGSLDTDDMTAIVNAIAARDAAACFTWVSEYIETGADLAQFTRDLASYVRDLYVLELTDGAVAVDAPASSRDAMTNEAKLFGPDRLAYILRVLGDLSSELRSSTNARLSFEIALTRMVRPESDLTLESLAARIEALEARLAQGVPVAPAVSAAQGASAAQGGSAAQPSASVPASSAGYKPVTEPAQPAAPSPDAAVAAMSKAAAFRAQMEQRRKGGGAAASQPAAPVVPAASAAASSASTHAPATPTFDAPAPAVTAPSFAPAHVSAAAPAPAPGPASSAATVSSAAPSAAPASAPMPSSSPAPAAAEPAGASPSASATAQSDVPASAQGAPDAIKAKLLNPAALQRGWQAALAELKRQRAVYAALMQSARVVANPDGSGVSVEFSKENDFAYSAAQKPDVSAALAAALEHAFGGPVPFQFTQGGGVAAAVMAAAAATGAGHAPASTPSAPGPAAQFASGRAMPNGPSGQAAPAFRRPHSMDAGNSAPFDGAPVGGAGNGDGSSAAPSFARPKPNFARAASNAPAQPAQNAAGDRGAASNSQAPVFDDDVVPYSDADVASYIHEGDSYGASDSPYFAPWDGAQQGQKAPTDAPATAPTDASAAHGARPAQSNQASSESIHATHSTVPPALGVTGPAPVDPYLIGKKLGFDSMPAPKRRPKGTVVAKGWPGVGDGPAADPAGASGVSGSGAPSEGASASAPSATAQSGSGAPGSVQAASTSDGVASNISGAAPSSTPTSRPFIPFDPNTAVDPNKPNPFAGRKMPSGVGKGGSSPSPFPSSRPVQPTDGGMDIADIFGAFGVSMDDVQEE</sequence>
<dbReference type="InterPro" id="IPR045085">
    <property type="entry name" value="HLD_clamp_pol_III_gamma_tau"/>
</dbReference>
<dbReference type="FunFam" id="1.10.8.60:FF:000013">
    <property type="entry name" value="DNA polymerase III subunit gamma/tau"/>
    <property type="match status" value="1"/>
</dbReference>
<dbReference type="InterPro" id="IPR027417">
    <property type="entry name" value="P-loop_NTPase"/>
</dbReference>